<sequence>MGELSFSHAKNLALHYCIAFGEILVTMSFVMPRAPRFGTDCC</sequence>
<reference evidence="2" key="2">
    <citation type="journal article" date="2015" name="Data Brief">
        <title>Shoot transcriptome of the giant reed, Arundo donax.</title>
        <authorList>
            <person name="Barrero R.A."/>
            <person name="Guerrero F.D."/>
            <person name="Moolhuijzen P."/>
            <person name="Goolsby J.A."/>
            <person name="Tidwell J."/>
            <person name="Bellgard S.E."/>
            <person name="Bellgard M.I."/>
        </authorList>
    </citation>
    <scope>NUCLEOTIDE SEQUENCE</scope>
    <source>
        <tissue evidence="2">Shoot tissue taken approximately 20 cm above the soil surface</tissue>
    </source>
</reference>
<dbReference type="EMBL" id="GBRH01211208">
    <property type="protein sequence ID" value="JAD86687.1"/>
    <property type="molecule type" value="Transcribed_RNA"/>
</dbReference>
<evidence type="ECO:0000313" key="2">
    <source>
        <dbReference type="EMBL" id="JAD86687.1"/>
    </source>
</evidence>
<evidence type="ECO:0000256" key="1">
    <source>
        <dbReference type="SAM" id="Phobius"/>
    </source>
</evidence>
<dbReference type="AlphaFoldDB" id="A0A0A9DSE8"/>
<keyword evidence="1" id="KW-0472">Membrane</keyword>
<feature type="transmembrane region" description="Helical" evidence="1">
    <location>
        <begin position="12"/>
        <end position="30"/>
    </location>
</feature>
<name>A0A0A9DSE8_ARUDO</name>
<accession>A0A0A9DSE8</accession>
<protein>
    <submittedName>
        <fullName evidence="2">Uncharacterized protein</fullName>
    </submittedName>
</protein>
<proteinExistence type="predicted"/>
<keyword evidence="1" id="KW-0812">Transmembrane</keyword>
<reference evidence="2" key="1">
    <citation type="submission" date="2014-09" db="EMBL/GenBank/DDBJ databases">
        <authorList>
            <person name="Magalhaes I.L.F."/>
            <person name="Oliveira U."/>
            <person name="Santos F.R."/>
            <person name="Vidigal T.H.D.A."/>
            <person name="Brescovit A.D."/>
            <person name="Santos A.J."/>
        </authorList>
    </citation>
    <scope>NUCLEOTIDE SEQUENCE</scope>
    <source>
        <tissue evidence="2">Shoot tissue taken approximately 20 cm above the soil surface</tissue>
    </source>
</reference>
<keyword evidence="1" id="KW-1133">Transmembrane helix</keyword>
<organism evidence="2">
    <name type="scientific">Arundo donax</name>
    <name type="common">Giant reed</name>
    <name type="synonym">Donax arundinaceus</name>
    <dbReference type="NCBI Taxonomy" id="35708"/>
    <lineage>
        <taxon>Eukaryota</taxon>
        <taxon>Viridiplantae</taxon>
        <taxon>Streptophyta</taxon>
        <taxon>Embryophyta</taxon>
        <taxon>Tracheophyta</taxon>
        <taxon>Spermatophyta</taxon>
        <taxon>Magnoliopsida</taxon>
        <taxon>Liliopsida</taxon>
        <taxon>Poales</taxon>
        <taxon>Poaceae</taxon>
        <taxon>PACMAD clade</taxon>
        <taxon>Arundinoideae</taxon>
        <taxon>Arundineae</taxon>
        <taxon>Arundo</taxon>
    </lineage>
</organism>